<dbReference type="Proteomes" id="UP000664779">
    <property type="component" value="Unassembled WGS sequence"/>
</dbReference>
<evidence type="ECO:0000313" key="3">
    <source>
        <dbReference type="Proteomes" id="UP000664779"/>
    </source>
</evidence>
<feature type="compositionally biased region" description="Low complexity" evidence="1">
    <location>
        <begin position="77"/>
        <end position="91"/>
    </location>
</feature>
<proteinExistence type="predicted"/>
<organism evidence="2 3">
    <name type="scientific">Roseibium limicola</name>
    <dbReference type="NCBI Taxonomy" id="2816037"/>
    <lineage>
        <taxon>Bacteria</taxon>
        <taxon>Pseudomonadati</taxon>
        <taxon>Pseudomonadota</taxon>
        <taxon>Alphaproteobacteria</taxon>
        <taxon>Hyphomicrobiales</taxon>
        <taxon>Stappiaceae</taxon>
        <taxon>Roseibium</taxon>
    </lineage>
</organism>
<comment type="caution">
    <text evidence="2">The sequence shown here is derived from an EMBL/GenBank/DDBJ whole genome shotgun (WGS) entry which is preliminary data.</text>
</comment>
<protein>
    <submittedName>
        <fullName evidence="2">Uncharacterized protein</fullName>
    </submittedName>
</protein>
<dbReference type="EMBL" id="JAFLNF010000002">
    <property type="protein sequence ID" value="MBO0344665.1"/>
    <property type="molecule type" value="Genomic_DNA"/>
</dbReference>
<accession>A0A939EL27</accession>
<sequence length="156" mass="15583">MKRLRVLQFLGLFVVPLGGCALGPDVTLLDVVSKPNASASTSVADASSASTAVIASGDDVDTPLALASRDEGQTDPGSKVLSSSGASSVSLRPGAVVTSAEAQKEATIAYLKALGLANGTRGVSQQSLSVDALRRLAASERADALADIEAGSLATD</sequence>
<dbReference type="AlphaFoldDB" id="A0A939EL27"/>
<keyword evidence="3" id="KW-1185">Reference proteome</keyword>
<name>A0A939EL27_9HYPH</name>
<evidence type="ECO:0000256" key="1">
    <source>
        <dbReference type="SAM" id="MobiDB-lite"/>
    </source>
</evidence>
<evidence type="ECO:0000313" key="2">
    <source>
        <dbReference type="EMBL" id="MBO0344665.1"/>
    </source>
</evidence>
<feature type="region of interest" description="Disordered" evidence="1">
    <location>
        <begin position="64"/>
        <end position="93"/>
    </location>
</feature>
<dbReference type="RefSeq" id="WP_206938799.1">
    <property type="nucleotide sequence ID" value="NZ_JAFLNF010000002.1"/>
</dbReference>
<reference evidence="2" key="1">
    <citation type="submission" date="2021-03" db="EMBL/GenBank/DDBJ databases">
        <title>Roseibium sp. CAU 1637 isolated from Incheon.</title>
        <authorList>
            <person name="Kim W."/>
        </authorList>
    </citation>
    <scope>NUCLEOTIDE SEQUENCE</scope>
    <source>
        <strain evidence="2">CAU 1637</strain>
    </source>
</reference>
<gene>
    <name evidence="2" type="ORF">J0X15_05500</name>
</gene>